<feature type="compositionally biased region" description="Polar residues" evidence="1">
    <location>
        <begin position="104"/>
        <end position="113"/>
    </location>
</feature>
<feature type="compositionally biased region" description="Basic and acidic residues" evidence="1">
    <location>
        <begin position="117"/>
        <end position="126"/>
    </location>
</feature>
<protein>
    <submittedName>
        <fullName evidence="2">Uncharacterized protein</fullName>
    </submittedName>
</protein>
<dbReference type="AlphaFoldDB" id="A0AAV7X0N2"/>
<feature type="compositionally biased region" description="Basic and acidic residues" evidence="1">
    <location>
        <begin position="148"/>
        <end position="162"/>
    </location>
</feature>
<evidence type="ECO:0000313" key="3">
    <source>
        <dbReference type="Proteomes" id="UP001066276"/>
    </source>
</evidence>
<evidence type="ECO:0000256" key="1">
    <source>
        <dbReference type="SAM" id="MobiDB-lite"/>
    </source>
</evidence>
<evidence type="ECO:0000313" key="2">
    <source>
        <dbReference type="EMBL" id="KAJ1218832.1"/>
    </source>
</evidence>
<accession>A0AAV7X0N2</accession>
<dbReference type="EMBL" id="JANPWB010000001">
    <property type="protein sequence ID" value="KAJ1218832.1"/>
    <property type="molecule type" value="Genomic_DNA"/>
</dbReference>
<dbReference type="Proteomes" id="UP001066276">
    <property type="component" value="Chromosome 1_1"/>
</dbReference>
<organism evidence="2 3">
    <name type="scientific">Pleurodeles waltl</name>
    <name type="common">Iberian ribbed newt</name>
    <dbReference type="NCBI Taxonomy" id="8319"/>
    <lineage>
        <taxon>Eukaryota</taxon>
        <taxon>Metazoa</taxon>
        <taxon>Chordata</taxon>
        <taxon>Craniata</taxon>
        <taxon>Vertebrata</taxon>
        <taxon>Euteleostomi</taxon>
        <taxon>Amphibia</taxon>
        <taxon>Batrachia</taxon>
        <taxon>Caudata</taxon>
        <taxon>Salamandroidea</taxon>
        <taxon>Salamandridae</taxon>
        <taxon>Pleurodelinae</taxon>
        <taxon>Pleurodeles</taxon>
    </lineage>
</organism>
<name>A0AAV7X0N2_PLEWA</name>
<sequence length="338" mass="36335">MASWFLVGCREVSGFRSKDCFHCAFDGVGTAPEKVADWCLVIQWAVHCFPSVGGYCCGVCFYRCGGQSVKVAVCVGGFRHVRDSIFFTVGLLAEDGAMAENRRQGQCSGTASKKSGGHQEEVERPMGEGPIPNVTRQEVPDISSPPTEEAHSDDSSSARLDQDNQPGPSGTSGKSVPLPLSQTTTEPPPSGNTTTAPTQRAHPIVPRTHQSAVCPPLQGTQAKPPTQENQGPGVSGHMVQGTEAQANREAGRTAVRQGEDRPREPTLHKALSNIMGAYHHSQETMGTVLAKFQETQQLQEEHYLGIREDFKSINNTLVTIAGVLADLVNTMRNTQTDP</sequence>
<comment type="caution">
    <text evidence="2">The sequence shown here is derived from an EMBL/GenBank/DDBJ whole genome shotgun (WGS) entry which is preliminary data.</text>
</comment>
<proteinExistence type="predicted"/>
<gene>
    <name evidence="2" type="ORF">NDU88_006404</name>
</gene>
<feature type="compositionally biased region" description="Polar residues" evidence="1">
    <location>
        <begin position="218"/>
        <end position="232"/>
    </location>
</feature>
<keyword evidence="3" id="KW-1185">Reference proteome</keyword>
<feature type="region of interest" description="Disordered" evidence="1">
    <location>
        <begin position="102"/>
        <end position="264"/>
    </location>
</feature>
<feature type="compositionally biased region" description="Polar residues" evidence="1">
    <location>
        <begin position="163"/>
        <end position="198"/>
    </location>
</feature>
<reference evidence="2" key="1">
    <citation type="journal article" date="2022" name="bioRxiv">
        <title>Sequencing and chromosome-scale assembly of the giantPleurodeles waltlgenome.</title>
        <authorList>
            <person name="Brown T."/>
            <person name="Elewa A."/>
            <person name="Iarovenko S."/>
            <person name="Subramanian E."/>
            <person name="Araus A.J."/>
            <person name="Petzold A."/>
            <person name="Susuki M."/>
            <person name="Suzuki K.-i.T."/>
            <person name="Hayashi T."/>
            <person name="Toyoda A."/>
            <person name="Oliveira C."/>
            <person name="Osipova E."/>
            <person name="Leigh N.D."/>
            <person name="Simon A."/>
            <person name="Yun M.H."/>
        </authorList>
    </citation>
    <scope>NUCLEOTIDE SEQUENCE</scope>
    <source>
        <strain evidence="2">20211129_DDA</strain>
        <tissue evidence="2">Liver</tissue>
    </source>
</reference>